<name>A0A3J0P3T7_SALER</name>
<proteinExistence type="predicted"/>
<dbReference type="EMBL" id="RNUA01000183">
    <property type="protein sequence ID" value="MHT00651.1"/>
    <property type="molecule type" value="Genomic_DNA"/>
</dbReference>
<reference evidence="1" key="1">
    <citation type="submission" date="2018-11" db="EMBL/GenBank/DDBJ databases">
        <authorList>
            <consortium name="PulseNet: The National Subtyping Network for Foodborne Disease Surveillance"/>
            <person name="Tarr C.L."/>
            <person name="Trees E."/>
            <person name="Katz L.S."/>
            <person name="Carleton-Romer H.A."/>
            <person name="Stroika S."/>
            <person name="Kucerova Z."/>
            <person name="Roache K.F."/>
            <person name="Sabol A.L."/>
            <person name="Besser J."/>
            <person name="Gerner-Smidt P."/>
        </authorList>
    </citation>
    <scope>NUCLEOTIDE SEQUENCE [LARGE SCALE GENOMIC DNA]</scope>
    <source>
        <strain evidence="1">PNUSAS059687</strain>
    </source>
</reference>
<dbReference type="AlphaFoldDB" id="A0A3J0P3T7"/>
<organism evidence="1">
    <name type="scientific">Salmonella enterica</name>
    <name type="common">Salmonella choleraesuis</name>
    <dbReference type="NCBI Taxonomy" id="28901"/>
    <lineage>
        <taxon>Bacteria</taxon>
        <taxon>Pseudomonadati</taxon>
        <taxon>Pseudomonadota</taxon>
        <taxon>Gammaproteobacteria</taxon>
        <taxon>Enterobacterales</taxon>
        <taxon>Enterobacteriaceae</taxon>
        <taxon>Salmonella</taxon>
    </lineage>
</organism>
<evidence type="ECO:0000313" key="1">
    <source>
        <dbReference type="EMBL" id="MHT00651.1"/>
    </source>
</evidence>
<sequence length="60" mass="7117">MMFSYLNWCMMVSQKYSKNTNIIYQLENTPILTISKIVVPTYQMYVWRMFNAKEDGALPA</sequence>
<dbReference type="Proteomes" id="UP000839513">
    <property type="component" value="Unassembled WGS sequence"/>
</dbReference>
<protein>
    <submittedName>
        <fullName evidence="1">Uncharacterized protein</fullName>
    </submittedName>
</protein>
<accession>A0A3J0P3T7</accession>
<comment type="caution">
    <text evidence="1">The sequence shown here is derived from an EMBL/GenBank/DDBJ whole genome shotgun (WGS) entry which is preliminary data.</text>
</comment>
<gene>
    <name evidence="1" type="ORF">EEN88_23440</name>
</gene>